<protein>
    <submittedName>
        <fullName evidence="2">Uncharacterized protein</fullName>
    </submittedName>
</protein>
<name>C8P891_9LACO</name>
<dbReference type="AlphaFoldDB" id="C8P891"/>
<gene>
    <name evidence="2" type="ORF">HMPREF0494_1535</name>
</gene>
<feature type="transmembrane region" description="Helical" evidence="1">
    <location>
        <begin position="6"/>
        <end position="27"/>
    </location>
</feature>
<keyword evidence="1" id="KW-1133">Transmembrane helix</keyword>
<evidence type="ECO:0000313" key="2">
    <source>
        <dbReference type="EMBL" id="EEW53295.1"/>
    </source>
</evidence>
<comment type="caution">
    <text evidence="2">The sequence shown here is derived from an EMBL/GenBank/DDBJ whole genome shotgun (WGS) entry which is preliminary data.</text>
</comment>
<keyword evidence="1" id="KW-0472">Membrane</keyword>
<evidence type="ECO:0000313" key="3">
    <source>
        <dbReference type="Proteomes" id="UP000003675"/>
    </source>
</evidence>
<evidence type="ECO:0000256" key="1">
    <source>
        <dbReference type="SAM" id="Phobius"/>
    </source>
</evidence>
<dbReference type="HOGENOM" id="CLU_3184946_0_0_9"/>
<reference evidence="2 3" key="1">
    <citation type="submission" date="2009-09" db="EMBL/GenBank/DDBJ databases">
        <authorList>
            <person name="Qin X."/>
            <person name="Bachman B."/>
            <person name="Battles P."/>
            <person name="Bell A."/>
            <person name="Bess C."/>
            <person name="Bickham C."/>
            <person name="Chaboub L."/>
            <person name="Chen D."/>
            <person name="Coyle M."/>
            <person name="Deiros D.R."/>
            <person name="Dinh H."/>
            <person name="Forbes L."/>
            <person name="Fowler G."/>
            <person name="Francisco L."/>
            <person name="Fu Q."/>
            <person name="Gubbala S."/>
            <person name="Hale W."/>
            <person name="Han Y."/>
            <person name="Hemphill L."/>
            <person name="Highlander S.K."/>
            <person name="Hirani K."/>
            <person name="Hogues M."/>
            <person name="Jackson L."/>
            <person name="Jakkamsetti A."/>
            <person name="Javaid M."/>
            <person name="Jiang H."/>
            <person name="Korchina V."/>
            <person name="Kovar C."/>
            <person name="Lara F."/>
            <person name="Lee S."/>
            <person name="Mata R."/>
            <person name="Mathew T."/>
            <person name="Moen C."/>
            <person name="Morales K."/>
            <person name="Munidasa M."/>
            <person name="Nazareth L."/>
            <person name="Ngo R."/>
            <person name="Nguyen L."/>
            <person name="Okwuonu G."/>
            <person name="Ongeri F."/>
            <person name="Patil S."/>
            <person name="Petrosino J."/>
            <person name="Pham C."/>
            <person name="Pham P."/>
            <person name="Pu L.-L."/>
            <person name="Puazo M."/>
            <person name="Raj R."/>
            <person name="Reid J."/>
            <person name="Rouhana J."/>
            <person name="Saada N."/>
            <person name="Shang Y."/>
            <person name="Simmons D."/>
            <person name="Thornton R."/>
            <person name="Warren J."/>
            <person name="Weissenberger G."/>
            <person name="Zhang J."/>
            <person name="Zhang L."/>
            <person name="Zhou C."/>
            <person name="Zhu D."/>
            <person name="Muzny D."/>
            <person name="Worley K."/>
            <person name="Gibbs R."/>
        </authorList>
    </citation>
    <scope>NUCLEOTIDE SEQUENCE [LARGE SCALE GENOMIC DNA]</scope>
    <source>
        <strain evidence="2 3">DSM 16041</strain>
    </source>
</reference>
<accession>C8P891</accession>
<organism evidence="2 3">
    <name type="scientific">Limosilactobacillus antri DSM 16041</name>
    <dbReference type="NCBI Taxonomy" id="525309"/>
    <lineage>
        <taxon>Bacteria</taxon>
        <taxon>Bacillati</taxon>
        <taxon>Bacillota</taxon>
        <taxon>Bacilli</taxon>
        <taxon>Lactobacillales</taxon>
        <taxon>Lactobacillaceae</taxon>
        <taxon>Limosilactobacillus</taxon>
    </lineage>
</organism>
<dbReference type="Proteomes" id="UP000003675">
    <property type="component" value="Unassembled WGS sequence"/>
</dbReference>
<sequence length="46" mass="5410">MGSLTSIGKANFLFSVVIRTVYLIIILRDKLKMSTLFYHLFLIFER</sequence>
<keyword evidence="1" id="KW-0812">Transmembrane</keyword>
<dbReference type="EMBL" id="ACLL01000043">
    <property type="protein sequence ID" value="EEW53295.1"/>
    <property type="molecule type" value="Genomic_DNA"/>
</dbReference>
<proteinExistence type="predicted"/>